<gene>
    <name evidence="1" type="ORF">ACFSUT_31365</name>
</gene>
<evidence type="ECO:0000313" key="2">
    <source>
        <dbReference type="Proteomes" id="UP001597542"/>
    </source>
</evidence>
<dbReference type="InterPro" id="IPR036689">
    <property type="entry name" value="ESAT-6-like_sf"/>
</dbReference>
<dbReference type="Proteomes" id="UP001597542">
    <property type="component" value="Unassembled WGS sequence"/>
</dbReference>
<organism evidence="1 2">
    <name type="scientific">Amycolatopsis albidoflavus</name>
    <dbReference type="NCBI Taxonomy" id="102226"/>
    <lineage>
        <taxon>Bacteria</taxon>
        <taxon>Bacillati</taxon>
        <taxon>Actinomycetota</taxon>
        <taxon>Actinomycetes</taxon>
        <taxon>Pseudonocardiales</taxon>
        <taxon>Pseudonocardiaceae</taxon>
        <taxon>Amycolatopsis</taxon>
    </lineage>
</organism>
<protein>
    <submittedName>
        <fullName evidence="1">Type VII secretion target</fullName>
    </submittedName>
</protein>
<accession>A0ABW5I794</accession>
<evidence type="ECO:0000313" key="1">
    <source>
        <dbReference type="EMBL" id="MFD2484811.1"/>
    </source>
</evidence>
<dbReference type="InterPro" id="IPR022536">
    <property type="entry name" value="EspC"/>
</dbReference>
<sequence length="83" mass="8753">MNTGNTGLEGVWKGAGGRMFQGIEPDRFSQNQRLTTSGHGLADTLTTSANKYFENDAENGRALSMTGDFQVDTGSFGSAFGAV</sequence>
<keyword evidence="2" id="KW-1185">Reference proteome</keyword>
<dbReference type="EMBL" id="JBHUKQ010000015">
    <property type="protein sequence ID" value="MFD2484811.1"/>
    <property type="molecule type" value="Genomic_DNA"/>
</dbReference>
<dbReference type="RefSeq" id="WP_377927590.1">
    <property type="nucleotide sequence ID" value="NZ_JBHUKQ010000015.1"/>
</dbReference>
<name>A0ABW5I794_9PSEU</name>
<proteinExistence type="predicted"/>
<reference evidence="2" key="1">
    <citation type="journal article" date="2019" name="Int. J. Syst. Evol. Microbiol.">
        <title>The Global Catalogue of Microorganisms (GCM) 10K type strain sequencing project: providing services to taxonomists for standard genome sequencing and annotation.</title>
        <authorList>
            <consortium name="The Broad Institute Genomics Platform"/>
            <consortium name="The Broad Institute Genome Sequencing Center for Infectious Disease"/>
            <person name="Wu L."/>
            <person name="Ma J."/>
        </authorList>
    </citation>
    <scope>NUCLEOTIDE SEQUENCE [LARGE SCALE GENOMIC DNA]</scope>
    <source>
        <strain evidence="2">CGMCC 4.7638</strain>
    </source>
</reference>
<dbReference type="Pfam" id="PF10824">
    <property type="entry name" value="T7SS_ESX_EspC"/>
    <property type="match status" value="1"/>
</dbReference>
<dbReference type="SUPFAM" id="SSF140453">
    <property type="entry name" value="EsxAB dimer-like"/>
    <property type="match status" value="1"/>
</dbReference>
<comment type="caution">
    <text evidence="1">The sequence shown here is derived from an EMBL/GenBank/DDBJ whole genome shotgun (WGS) entry which is preliminary data.</text>
</comment>